<sequence length="396" mass="42336">MAHVRRLNGIARHLECPSAISFQLKVGESTCSSRKARPVVIGGMVLDIQATPVRHDIQPGTTTPGEVCYVRGGVGRNIAECMAKLGTEPFLISVVGDDFAGNLLIDHWRSLGLPVNGIRVCVGISTPVISAVFDRTGELAAAVADTRAVEDYLTEEWIVKFTGEIQRASVLLVDANLDPLVIKLACEVASDADVPVWFEPVSVAKSVRATGCLSSMSYISPNEAELVAMANALHPTQFSSEKRRGSMYVVTIGDEMSRNNVYTVIYKLKDCIRKLLHAGVMYIILTVGSLGAVWCSMDLAGEISCLHIPALQASVVKLSGAGDSLVAGTLAALSNNITTFRALAYGVAAAKLTVESDMNVPQTLSWTAISDHTEGLLLLETKNGSHLGERLLVEQC</sequence>
<dbReference type="SUPFAM" id="SSF53613">
    <property type="entry name" value="Ribokinase-like"/>
    <property type="match status" value="1"/>
</dbReference>
<dbReference type="Gene3D" id="3.40.1190.20">
    <property type="match status" value="1"/>
</dbReference>
<dbReference type="PROSITE" id="PS00583">
    <property type="entry name" value="PFKB_KINASES_1"/>
    <property type="match status" value="1"/>
</dbReference>
<accession>A0A2R6X0L5</accession>
<dbReference type="OMA" id="GHIMNLM"/>
<organism evidence="5 6">
    <name type="scientific">Marchantia polymorpha</name>
    <name type="common">Common liverwort</name>
    <name type="synonym">Marchantia aquatica</name>
    <dbReference type="NCBI Taxonomy" id="3197"/>
    <lineage>
        <taxon>Eukaryota</taxon>
        <taxon>Viridiplantae</taxon>
        <taxon>Streptophyta</taxon>
        <taxon>Embryophyta</taxon>
        <taxon>Marchantiophyta</taxon>
        <taxon>Marchantiopsida</taxon>
        <taxon>Marchantiidae</taxon>
        <taxon>Marchantiales</taxon>
        <taxon>Marchantiaceae</taxon>
        <taxon>Marchantia</taxon>
    </lineage>
</organism>
<dbReference type="EMBL" id="KZ772716">
    <property type="protein sequence ID" value="PTQ39639.1"/>
    <property type="molecule type" value="Genomic_DNA"/>
</dbReference>
<keyword evidence="3" id="KW-0418">Kinase</keyword>
<dbReference type="InterPro" id="IPR029056">
    <property type="entry name" value="Ribokinase-like"/>
</dbReference>
<dbReference type="PANTHER" id="PTHR42909:SF1">
    <property type="entry name" value="CARBOHYDRATE KINASE PFKB DOMAIN-CONTAINING PROTEIN"/>
    <property type="match status" value="1"/>
</dbReference>
<evidence type="ECO:0000256" key="2">
    <source>
        <dbReference type="ARBA" id="ARBA00022723"/>
    </source>
</evidence>
<evidence type="ECO:0000256" key="1">
    <source>
        <dbReference type="ARBA" id="ARBA00022679"/>
    </source>
</evidence>
<protein>
    <recommendedName>
        <fullName evidence="4">Carbohydrate kinase PfkB domain-containing protein</fullName>
    </recommendedName>
</protein>
<dbReference type="GO" id="GO:0016301">
    <property type="term" value="F:kinase activity"/>
    <property type="evidence" value="ECO:0007669"/>
    <property type="project" value="UniProtKB-KW"/>
</dbReference>
<keyword evidence="1" id="KW-0808">Transferase</keyword>
<dbReference type="GO" id="GO:0004730">
    <property type="term" value="F:pseudouridylate synthase activity"/>
    <property type="evidence" value="ECO:0000318"/>
    <property type="project" value="GO_Central"/>
</dbReference>
<dbReference type="Gramene" id="Mp4g03940.1">
    <property type="protein sequence ID" value="Mp4g03940.1.cds"/>
    <property type="gene ID" value="Mp4g03940"/>
</dbReference>
<dbReference type="Proteomes" id="UP000244005">
    <property type="component" value="Unassembled WGS sequence"/>
</dbReference>
<proteinExistence type="predicted"/>
<name>A0A2R6X0L5_MARPO</name>
<dbReference type="GO" id="GO:0046872">
    <property type="term" value="F:metal ion binding"/>
    <property type="evidence" value="ECO:0007669"/>
    <property type="project" value="UniProtKB-KW"/>
</dbReference>
<dbReference type="InterPro" id="IPR002173">
    <property type="entry name" value="Carboh/pur_kinase_PfkB_CS"/>
</dbReference>
<dbReference type="CDD" id="cd01941">
    <property type="entry name" value="YeiC_kinase_like"/>
    <property type="match status" value="1"/>
</dbReference>
<keyword evidence="6" id="KW-1185">Reference proteome</keyword>
<evidence type="ECO:0000313" key="5">
    <source>
        <dbReference type="EMBL" id="PTQ39639.1"/>
    </source>
</evidence>
<evidence type="ECO:0000259" key="4">
    <source>
        <dbReference type="Pfam" id="PF00294"/>
    </source>
</evidence>
<dbReference type="AlphaFoldDB" id="A0A2R6X0L5"/>
<dbReference type="InterPro" id="IPR011611">
    <property type="entry name" value="PfkB_dom"/>
</dbReference>
<evidence type="ECO:0000256" key="3">
    <source>
        <dbReference type="ARBA" id="ARBA00022777"/>
    </source>
</evidence>
<keyword evidence="2" id="KW-0479">Metal-binding</keyword>
<dbReference type="GO" id="GO:0005737">
    <property type="term" value="C:cytoplasm"/>
    <property type="evidence" value="ECO:0000318"/>
    <property type="project" value="GO_Central"/>
</dbReference>
<dbReference type="PANTHER" id="PTHR42909">
    <property type="entry name" value="ZGC:136858"/>
    <property type="match status" value="1"/>
</dbReference>
<reference evidence="6" key="1">
    <citation type="journal article" date="2017" name="Cell">
        <title>Insights into land plant evolution garnered from the Marchantia polymorpha genome.</title>
        <authorList>
            <person name="Bowman J.L."/>
            <person name="Kohchi T."/>
            <person name="Yamato K.T."/>
            <person name="Jenkins J."/>
            <person name="Shu S."/>
            <person name="Ishizaki K."/>
            <person name="Yamaoka S."/>
            <person name="Nishihama R."/>
            <person name="Nakamura Y."/>
            <person name="Berger F."/>
            <person name="Adam C."/>
            <person name="Aki S.S."/>
            <person name="Althoff F."/>
            <person name="Araki T."/>
            <person name="Arteaga-Vazquez M.A."/>
            <person name="Balasubrmanian S."/>
            <person name="Barry K."/>
            <person name="Bauer D."/>
            <person name="Boehm C.R."/>
            <person name="Briginshaw L."/>
            <person name="Caballero-Perez J."/>
            <person name="Catarino B."/>
            <person name="Chen F."/>
            <person name="Chiyoda S."/>
            <person name="Chovatia M."/>
            <person name="Davies K.M."/>
            <person name="Delmans M."/>
            <person name="Demura T."/>
            <person name="Dierschke T."/>
            <person name="Dolan L."/>
            <person name="Dorantes-Acosta A.E."/>
            <person name="Eklund D.M."/>
            <person name="Florent S.N."/>
            <person name="Flores-Sandoval E."/>
            <person name="Fujiyama A."/>
            <person name="Fukuzawa H."/>
            <person name="Galik B."/>
            <person name="Grimanelli D."/>
            <person name="Grimwood J."/>
            <person name="Grossniklaus U."/>
            <person name="Hamada T."/>
            <person name="Haseloff J."/>
            <person name="Hetherington A.J."/>
            <person name="Higo A."/>
            <person name="Hirakawa Y."/>
            <person name="Hundley H.N."/>
            <person name="Ikeda Y."/>
            <person name="Inoue K."/>
            <person name="Inoue S.I."/>
            <person name="Ishida S."/>
            <person name="Jia Q."/>
            <person name="Kakita M."/>
            <person name="Kanazawa T."/>
            <person name="Kawai Y."/>
            <person name="Kawashima T."/>
            <person name="Kennedy M."/>
            <person name="Kinose K."/>
            <person name="Kinoshita T."/>
            <person name="Kohara Y."/>
            <person name="Koide E."/>
            <person name="Komatsu K."/>
            <person name="Kopischke S."/>
            <person name="Kubo M."/>
            <person name="Kyozuka J."/>
            <person name="Lagercrantz U."/>
            <person name="Lin S.S."/>
            <person name="Lindquist E."/>
            <person name="Lipzen A.M."/>
            <person name="Lu C.W."/>
            <person name="De Luna E."/>
            <person name="Martienssen R.A."/>
            <person name="Minamino N."/>
            <person name="Mizutani M."/>
            <person name="Mizutani M."/>
            <person name="Mochizuki N."/>
            <person name="Monte I."/>
            <person name="Mosher R."/>
            <person name="Nagasaki H."/>
            <person name="Nakagami H."/>
            <person name="Naramoto S."/>
            <person name="Nishitani K."/>
            <person name="Ohtani M."/>
            <person name="Okamoto T."/>
            <person name="Okumura M."/>
            <person name="Phillips J."/>
            <person name="Pollak B."/>
            <person name="Reinders A."/>
            <person name="Rovekamp M."/>
            <person name="Sano R."/>
            <person name="Sawa S."/>
            <person name="Schmid M.W."/>
            <person name="Shirakawa M."/>
            <person name="Solano R."/>
            <person name="Spunde A."/>
            <person name="Suetsugu N."/>
            <person name="Sugano S."/>
            <person name="Sugiyama A."/>
            <person name="Sun R."/>
            <person name="Suzuki Y."/>
            <person name="Takenaka M."/>
            <person name="Takezawa D."/>
            <person name="Tomogane H."/>
            <person name="Tsuzuki M."/>
            <person name="Ueda T."/>
            <person name="Umeda M."/>
            <person name="Ward J.M."/>
            <person name="Watanabe Y."/>
            <person name="Yazaki K."/>
            <person name="Yokoyama R."/>
            <person name="Yoshitake Y."/>
            <person name="Yotsui I."/>
            <person name="Zachgo S."/>
            <person name="Schmutz J."/>
        </authorList>
    </citation>
    <scope>NUCLEOTIDE SEQUENCE [LARGE SCALE GENOMIC DNA]</scope>
    <source>
        <strain evidence="6">Tak-1</strain>
    </source>
</reference>
<dbReference type="OrthoDB" id="198885at2759"/>
<dbReference type="Pfam" id="PF00294">
    <property type="entry name" value="PfkB"/>
    <property type="match status" value="1"/>
</dbReference>
<gene>
    <name evidence="5" type="ORF">MARPO_0044s0080</name>
</gene>
<evidence type="ECO:0000313" key="6">
    <source>
        <dbReference type="Proteomes" id="UP000244005"/>
    </source>
</evidence>
<feature type="domain" description="Carbohydrate kinase PfkB" evidence="4">
    <location>
        <begin position="39"/>
        <end position="356"/>
    </location>
</feature>